<comment type="caution">
    <text evidence="1">The sequence shown here is derived from an EMBL/GenBank/DDBJ whole genome shotgun (WGS) entry which is preliminary data.</text>
</comment>
<protein>
    <recommendedName>
        <fullName evidence="3">Glycosyltransferase</fullName>
    </recommendedName>
</protein>
<sequence length="340" mass="36368">MTGDVPLPVFSHLLQLTDDRGTFEHALLTEARPEHGYCVDDIARVLVVTTREPHASAAVNSLAGKALGFLNEALSADGTCRNRMDRFGRWSGPSNTDDHWGRMVWAVGTAGAHSGSALVRRLALQQFERAARSRSPHLRAMAFAAIGAAEVLAVVPGHPAARELLTDYATGMPAAPIDAQWPWPEPRLRYANAALTEAMIAAGDALGDATVCDRGLDMLEWLVGVETVDGHLSPTPVGGRGRLDRAPGFDQQPIEVASLADACARAAAIDSRPLWHDGVRRAVAWFCGDNDLGLPMWDSTTGGGFDGLHADRVNQNQGAESTLAALSTMQQARRVSSVRQ</sequence>
<accession>A0A0J6VXV0</accession>
<proteinExistence type="predicted"/>
<name>A0A0J6VXV0_9MYCO</name>
<dbReference type="PATRIC" id="fig|1807.14.peg.2454"/>
<dbReference type="SUPFAM" id="SSF48208">
    <property type="entry name" value="Six-hairpin glycosidases"/>
    <property type="match status" value="1"/>
</dbReference>
<dbReference type="EMBL" id="JYNU01000014">
    <property type="protein sequence ID" value="KMO75905.1"/>
    <property type="molecule type" value="Genomic_DNA"/>
</dbReference>
<dbReference type="Proteomes" id="UP000036313">
    <property type="component" value="Unassembled WGS sequence"/>
</dbReference>
<evidence type="ECO:0008006" key="3">
    <source>
        <dbReference type="Google" id="ProtNLM"/>
    </source>
</evidence>
<evidence type="ECO:0000313" key="2">
    <source>
        <dbReference type="Proteomes" id="UP000036313"/>
    </source>
</evidence>
<reference evidence="1 2" key="1">
    <citation type="journal article" date="2015" name="Genome Biol. Evol.">
        <title>Characterization of Three Mycobacterium spp. with Potential Use in Bioremediation by Genome Sequencing and Comparative Genomics.</title>
        <authorList>
            <person name="Das S."/>
            <person name="Pettersson B.M."/>
            <person name="Behra P.R."/>
            <person name="Ramesh M."/>
            <person name="Dasgupta S."/>
            <person name="Bhattacharya A."/>
            <person name="Kirsebom L.A."/>
        </authorList>
    </citation>
    <scope>NUCLEOTIDE SEQUENCE [LARGE SCALE GENOMIC DNA]</scope>
    <source>
        <strain evidence="1 2">DSM 44075</strain>
    </source>
</reference>
<dbReference type="GO" id="GO:0005975">
    <property type="term" value="P:carbohydrate metabolic process"/>
    <property type="evidence" value="ECO:0007669"/>
    <property type="project" value="InterPro"/>
</dbReference>
<evidence type="ECO:0000313" key="1">
    <source>
        <dbReference type="EMBL" id="KMO75905.1"/>
    </source>
</evidence>
<dbReference type="AlphaFoldDB" id="A0A0J6VXV0"/>
<dbReference type="RefSeq" id="WP_048423286.1">
    <property type="nucleotide sequence ID" value="NZ_JYNU01000014.1"/>
</dbReference>
<organism evidence="1 2">
    <name type="scientific">Mycolicibacterium obuense</name>
    <dbReference type="NCBI Taxonomy" id="1807"/>
    <lineage>
        <taxon>Bacteria</taxon>
        <taxon>Bacillati</taxon>
        <taxon>Actinomycetota</taxon>
        <taxon>Actinomycetes</taxon>
        <taxon>Mycobacteriales</taxon>
        <taxon>Mycobacteriaceae</taxon>
        <taxon>Mycolicibacterium</taxon>
    </lineage>
</organism>
<gene>
    <name evidence="1" type="ORF">MOBUDSM44075_02434</name>
</gene>
<dbReference type="InterPro" id="IPR008928">
    <property type="entry name" value="6-hairpin_glycosidase_sf"/>
</dbReference>